<sequence>MPKNTPCTVLSAGFTHHRKPFQMPRAEGFPHYLLRLQTEGKCSALVDGAIAPMEPGSLLLIAPGVPYHLIIDKESFPHGEPRVESVDYHIFCEGVWLDEWWNSRPRSTLMNIPHSEGFLGLFRQLILEQRRLSDYSPDISSCYLQILCMEIDRMTVDRPNASPRRYLAFRMKQFVEEHAALPFRLQEVAAHAEISVSRAVHLFKESFGMSIVQYVNEVRLDMARERIIYSPMPLEHIAETCGFANYTYFHRQFRKRFGMSPKQFRAHSREKDAPALV</sequence>
<dbReference type="RefSeq" id="WP_038695642.1">
    <property type="nucleotide sequence ID" value="NZ_CP009286.1"/>
</dbReference>
<organism evidence="5 6">
    <name type="scientific">Paenibacillus stellifer</name>
    <dbReference type="NCBI Taxonomy" id="169760"/>
    <lineage>
        <taxon>Bacteria</taxon>
        <taxon>Bacillati</taxon>
        <taxon>Bacillota</taxon>
        <taxon>Bacilli</taxon>
        <taxon>Bacillales</taxon>
        <taxon>Paenibacillaceae</taxon>
        <taxon>Paenibacillus</taxon>
    </lineage>
</organism>
<dbReference type="AlphaFoldDB" id="A0A089LX64"/>
<dbReference type="HOGENOM" id="CLU_000445_88_6_9"/>
<dbReference type="InterPro" id="IPR009057">
    <property type="entry name" value="Homeodomain-like_sf"/>
</dbReference>
<dbReference type="InterPro" id="IPR003313">
    <property type="entry name" value="AraC-bd"/>
</dbReference>
<dbReference type="Pfam" id="PF02311">
    <property type="entry name" value="AraC_binding"/>
    <property type="match status" value="1"/>
</dbReference>
<evidence type="ECO:0000256" key="1">
    <source>
        <dbReference type="ARBA" id="ARBA00023015"/>
    </source>
</evidence>
<dbReference type="PANTHER" id="PTHR43280:SF2">
    <property type="entry name" value="HTH-TYPE TRANSCRIPTIONAL REGULATOR EXSA"/>
    <property type="match status" value="1"/>
</dbReference>
<keyword evidence="6" id="KW-1185">Reference proteome</keyword>
<keyword evidence="3" id="KW-0804">Transcription</keyword>
<evidence type="ECO:0000313" key="5">
    <source>
        <dbReference type="EMBL" id="AIQ63828.1"/>
    </source>
</evidence>
<dbReference type="PANTHER" id="PTHR43280">
    <property type="entry name" value="ARAC-FAMILY TRANSCRIPTIONAL REGULATOR"/>
    <property type="match status" value="1"/>
</dbReference>
<evidence type="ECO:0000256" key="3">
    <source>
        <dbReference type="ARBA" id="ARBA00023163"/>
    </source>
</evidence>
<protein>
    <submittedName>
        <fullName evidence="5">AraC family transcriptional regulator</fullName>
    </submittedName>
</protein>
<dbReference type="PROSITE" id="PS01124">
    <property type="entry name" value="HTH_ARAC_FAMILY_2"/>
    <property type="match status" value="1"/>
</dbReference>
<accession>A0A089LX64</accession>
<keyword evidence="2" id="KW-0238">DNA-binding</keyword>
<name>A0A089LX64_9BACL</name>
<dbReference type="PRINTS" id="PR00032">
    <property type="entry name" value="HTHARAC"/>
</dbReference>
<keyword evidence="1" id="KW-0805">Transcription regulation</keyword>
<dbReference type="OrthoDB" id="345364at2"/>
<dbReference type="GO" id="GO:0043565">
    <property type="term" value="F:sequence-specific DNA binding"/>
    <property type="evidence" value="ECO:0007669"/>
    <property type="project" value="InterPro"/>
</dbReference>
<dbReference type="SMART" id="SM00342">
    <property type="entry name" value="HTH_ARAC"/>
    <property type="match status" value="1"/>
</dbReference>
<gene>
    <name evidence="5" type="ORF">PSTEL_12755</name>
</gene>
<dbReference type="SUPFAM" id="SSF46689">
    <property type="entry name" value="Homeodomain-like"/>
    <property type="match status" value="2"/>
</dbReference>
<dbReference type="Pfam" id="PF12833">
    <property type="entry name" value="HTH_18"/>
    <property type="match status" value="1"/>
</dbReference>
<dbReference type="SUPFAM" id="SSF51215">
    <property type="entry name" value="Regulatory protein AraC"/>
    <property type="match status" value="1"/>
</dbReference>
<dbReference type="Proteomes" id="UP000029507">
    <property type="component" value="Chromosome"/>
</dbReference>
<dbReference type="InterPro" id="IPR020449">
    <property type="entry name" value="Tscrpt_reg_AraC-type_HTH"/>
</dbReference>
<dbReference type="GO" id="GO:0003700">
    <property type="term" value="F:DNA-binding transcription factor activity"/>
    <property type="evidence" value="ECO:0007669"/>
    <property type="project" value="InterPro"/>
</dbReference>
<dbReference type="EMBL" id="CP009286">
    <property type="protein sequence ID" value="AIQ63828.1"/>
    <property type="molecule type" value="Genomic_DNA"/>
</dbReference>
<dbReference type="InterPro" id="IPR018060">
    <property type="entry name" value="HTH_AraC"/>
</dbReference>
<feature type="domain" description="HTH araC/xylS-type" evidence="4">
    <location>
        <begin position="169"/>
        <end position="267"/>
    </location>
</feature>
<dbReference type="Gene3D" id="1.10.10.60">
    <property type="entry name" value="Homeodomain-like"/>
    <property type="match status" value="2"/>
</dbReference>
<proteinExistence type="predicted"/>
<dbReference type="KEGG" id="pste:PSTEL_12755"/>
<evidence type="ECO:0000313" key="6">
    <source>
        <dbReference type="Proteomes" id="UP000029507"/>
    </source>
</evidence>
<dbReference type="STRING" id="169760.PSTEL_12755"/>
<evidence type="ECO:0000256" key="2">
    <source>
        <dbReference type="ARBA" id="ARBA00023125"/>
    </source>
</evidence>
<dbReference type="InterPro" id="IPR037923">
    <property type="entry name" value="HTH-like"/>
</dbReference>
<reference evidence="5 6" key="1">
    <citation type="submission" date="2014-08" db="EMBL/GenBank/DDBJ databases">
        <title>Comparative genomics of the Paenibacillus odorifer group.</title>
        <authorList>
            <person name="den Bakker H.C."/>
            <person name="Tsai Y.-C."/>
            <person name="Martin N."/>
            <person name="Korlach J."/>
            <person name="Wiedmann M."/>
        </authorList>
    </citation>
    <scope>NUCLEOTIDE SEQUENCE [LARGE SCALE GENOMIC DNA]</scope>
    <source>
        <strain evidence="5 6">DSM 14472</strain>
    </source>
</reference>
<evidence type="ECO:0000259" key="4">
    <source>
        <dbReference type="PROSITE" id="PS01124"/>
    </source>
</evidence>